<proteinExistence type="inferred from homology"/>
<dbReference type="RefSeq" id="WP_173084269.1">
    <property type="nucleotide sequence ID" value="NZ_BLTE01000009.1"/>
</dbReference>
<evidence type="ECO:0000256" key="2">
    <source>
        <dbReference type="ARBA" id="ARBA00023235"/>
    </source>
</evidence>
<dbReference type="GO" id="GO:0001522">
    <property type="term" value="P:pseudouridine synthesis"/>
    <property type="evidence" value="ECO:0007669"/>
    <property type="project" value="InterPro"/>
</dbReference>
<dbReference type="CDD" id="cd00165">
    <property type="entry name" value="S4"/>
    <property type="match status" value="1"/>
</dbReference>
<dbReference type="Pfam" id="PF00849">
    <property type="entry name" value="PseudoU_synth_2"/>
    <property type="match status" value="1"/>
</dbReference>
<dbReference type="AlphaFoldDB" id="A0A6V8M1I6"/>
<evidence type="ECO:0000313" key="4">
    <source>
        <dbReference type="EMBL" id="GFK94315.1"/>
    </source>
</evidence>
<dbReference type="InterPro" id="IPR036986">
    <property type="entry name" value="S4_RNA-bd_sf"/>
</dbReference>
<dbReference type="GO" id="GO:0003723">
    <property type="term" value="F:RNA binding"/>
    <property type="evidence" value="ECO:0007669"/>
    <property type="project" value="InterPro"/>
</dbReference>
<keyword evidence="2 4" id="KW-0413">Isomerase</keyword>
<dbReference type="EC" id="5.4.99.24" evidence="4"/>
<dbReference type="SUPFAM" id="SSF55174">
    <property type="entry name" value="Alpha-L RNA-binding motif"/>
    <property type="match status" value="1"/>
</dbReference>
<comment type="caution">
    <text evidence="4">The sequence shown here is derived from an EMBL/GenBank/DDBJ whole genome shotgun (WGS) entry which is preliminary data.</text>
</comment>
<dbReference type="Gene3D" id="3.10.290.10">
    <property type="entry name" value="RNA-binding S4 domain"/>
    <property type="match status" value="1"/>
</dbReference>
<dbReference type="PROSITE" id="PS01129">
    <property type="entry name" value="PSI_RLU"/>
    <property type="match status" value="1"/>
</dbReference>
<dbReference type="GO" id="GO:0006396">
    <property type="term" value="P:RNA processing"/>
    <property type="evidence" value="ECO:0007669"/>
    <property type="project" value="UniProtKB-ARBA"/>
</dbReference>
<dbReference type="InterPro" id="IPR006145">
    <property type="entry name" value="PsdUridine_synth_RsuA/RluA"/>
</dbReference>
<keyword evidence="5" id="KW-1185">Reference proteome</keyword>
<name>A0A6V8M1I6_9BACT</name>
<accession>A0A6V8M1I6</accession>
<dbReference type="InterPro" id="IPR050188">
    <property type="entry name" value="RluA_PseudoU_synthase"/>
</dbReference>
<dbReference type="PANTHER" id="PTHR21600">
    <property type="entry name" value="MITOCHONDRIAL RNA PSEUDOURIDINE SYNTHASE"/>
    <property type="match status" value="1"/>
</dbReference>
<organism evidence="4 5">
    <name type="scientific">Fundidesulfovibrio magnetotacticus</name>
    <dbReference type="NCBI Taxonomy" id="2730080"/>
    <lineage>
        <taxon>Bacteria</taxon>
        <taxon>Pseudomonadati</taxon>
        <taxon>Thermodesulfobacteriota</taxon>
        <taxon>Desulfovibrionia</taxon>
        <taxon>Desulfovibrionales</taxon>
        <taxon>Desulfovibrionaceae</taxon>
        <taxon>Fundidesulfovibrio</taxon>
    </lineage>
</organism>
<dbReference type="InterPro" id="IPR006224">
    <property type="entry name" value="PsdUridine_synth_RluA-like_CS"/>
</dbReference>
<reference evidence="4 5" key="1">
    <citation type="submission" date="2020-04" db="EMBL/GenBank/DDBJ databases">
        <authorList>
            <consortium name="Desulfovibrio sp. FSS-1 genome sequencing consortium"/>
            <person name="Shimoshige H."/>
            <person name="Kobayashi H."/>
            <person name="Maekawa T."/>
        </authorList>
    </citation>
    <scope>NUCLEOTIDE SEQUENCE [LARGE SCALE GENOMIC DNA]</scope>
    <source>
        <strain evidence="4 5">SIID29052-01</strain>
    </source>
</reference>
<evidence type="ECO:0000313" key="5">
    <source>
        <dbReference type="Proteomes" id="UP000494245"/>
    </source>
</evidence>
<reference evidence="4 5" key="2">
    <citation type="submission" date="2020-05" db="EMBL/GenBank/DDBJ databases">
        <title>Draft genome sequence of Desulfovibrio sp. strainFSS-1.</title>
        <authorList>
            <person name="Shimoshige H."/>
            <person name="Kobayashi H."/>
            <person name="Maekawa T."/>
        </authorList>
    </citation>
    <scope>NUCLEOTIDE SEQUENCE [LARGE SCALE GENOMIC DNA]</scope>
    <source>
        <strain evidence="4 5">SIID29052-01</strain>
    </source>
</reference>
<sequence length="289" mass="31231">MDKTNQKVIVVDAGLAGLRLDRFLSQACPMPLRAARRLVERGAVTVDGQAWGSTRKLRAGQEVRLPAMEEQAPPEIPSGGGGPALLAEDGRYAAFRKPAGLHTVSLAGGGGESLEAMLPRLSPEWAVKLVNRLDRDTSGIVLGAYTPQYEERFRELENQGLVLKRYLAVVQGALEGPAAVRRDLDTAKRSKTRILAQDTPDALRWTTVKPLARLGADTLVEARIAKGARHQIRAHLSALGHPLRGDALYGGGGEGPFLLHHWSVALDGFEASCLPDWEGVEVPLELLRP</sequence>
<comment type="similarity">
    <text evidence="1">Belongs to the pseudouridine synthase RluA family.</text>
</comment>
<evidence type="ECO:0000259" key="3">
    <source>
        <dbReference type="Pfam" id="PF00849"/>
    </source>
</evidence>
<dbReference type="Gene3D" id="3.30.2350.10">
    <property type="entry name" value="Pseudouridine synthase"/>
    <property type="match status" value="1"/>
</dbReference>
<dbReference type="InterPro" id="IPR020103">
    <property type="entry name" value="PsdUridine_synth_cat_dom_sf"/>
</dbReference>
<evidence type="ECO:0000256" key="1">
    <source>
        <dbReference type="ARBA" id="ARBA00010876"/>
    </source>
</evidence>
<dbReference type="Proteomes" id="UP000494245">
    <property type="component" value="Unassembled WGS sequence"/>
</dbReference>
<dbReference type="SUPFAM" id="SSF55120">
    <property type="entry name" value="Pseudouridine synthase"/>
    <property type="match status" value="1"/>
</dbReference>
<dbReference type="EMBL" id="BLTE01000009">
    <property type="protein sequence ID" value="GFK94315.1"/>
    <property type="molecule type" value="Genomic_DNA"/>
</dbReference>
<gene>
    <name evidence="4" type="primary">rluC_2</name>
    <name evidence="4" type="ORF">NNJEOMEG_02157</name>
</gene>
<feature type="domain" description="Pseudouridine synthase RsuA/RluA-like" evidence="3">
    <location>
        <begin position="92"/>
        <end position="238"/>
    </location>
</feature>
<dbReference type="GO" id="GO:0160141">
    <property type="term" value="F:23S rRNA pseudouridine(955/2504/2580) synthase activity"/>
    <property type="evidence" value="ECO:0007669"/>
    <property type="project" value="UniProtKB-EC"/>
</dbReference>
<dbReference type="CDD" id="cd02869">
    <property type="entry name" value="PseudoU_synth_RluA_like"/>
    <property type="match status" value="1"/>
</dbReference>
<protein>
    <submittedName>
        <fullName evidence="4">Ribosomal large subunit pseudouridine synthase C</fullName>
        <ecNumber evidence="4">5.4.99.24</ecNumber>
    </submittedName>
</protein>